<organism evidence="1">
    <name type="scientific">Leviviridae sp</name>
    <dbReference type="NCBI Taxonomy" id="2027243"/>
    <lineage>
        <taxon>Viruses</taxon>
        <taxon>Riboviria</taxon>
        <taxon>Orthornavirae</taxon>
        <taxon>Lenarviricota</taxon>
        <taxon>Leviviricetes</taxon>
        <taxon>Norzivirales</taxon>
        <taxon>Fiersviridae</taxon>
    </lineage>
</organism>
<evidence type="ECO:0000313" key="1">
    <source>
        <dbReference type="EMBL" id="QDH91020.1"/>
    </source>
</evidence>
<proteinExistence type="predicted"/>
<reference evidence="1" key="1">
    <citation type="submission" date="2019-05" db="EMBL/GenBank/DDBJ databases">
        <title>Metatranscriptomic reconstruction reveals RNA viruses with the potential to shape carbon cycling in soil.</title>
        <authorList>
            <person name="Starr E.P."/>
            <person name="Nuccio E."/>
            <person name="Pett-Ridge J."/>
            <person name="Banfield J.F."/>
            <person name="Firestone M.K."/>
        </authorList>
    </citation>
    <scope>NUCLEOTIDE SEQUENCE</scope>
    <source>
        <strain evidence="1">H4_Bulk_Litter_24_scaffold_221</strain>
    </source>
</reference>
<gene>
    <name evidence="1" type="ORF">H4BulkLitter24221_000003</name>
</gene>
<name>A0A514DBP3_9VIRU</name>
<protein>
    <submittedName>
        <fullName evidence="1">Uncharacterized protein</fullName>
    </submittedName>
</protein>
<accession>A0A514DBP3</accession>
<sequence>MNTSSDEDTPKGDLQYSVSSVSRRDDVEFNELNIRLKISYKTLVFAFVLFDVLRKIIDVLPVSDWYHDL</sequence>
<dbReference type="EMBL" id="MN035952">
    <property type="protein sequence ID" value="QDH91020.1"/>
    <property type="molecule type" value="Genomic_RNA"/>
</dbReference>